<comment type="caution">
    <text evidence="2">The sequence shown here is derived from an EMBL/GenBank/DDBJ whole genome shotgun (WGS) entry which is preliminary data.</text>
</comment>
<dbReference type="EMBL" id="JNBY01000093">
    <property type="protein sequence ID" value="KDN84051.1"/>
    <property type="molecule type" value="Genomic_DNA"/>
</dbReference>
<keyword evidence="3" id="KW-1185">Reference proteome</keyword>
<dbReference type="PATRIC" id="fig|1348663.4.peg.3700"/>
<organism evidence="2 3">
    <name type="scientific">Kitasatospora cheerisanensis KCTC 2395</name>
    <dbReference type="NCBI Taxonomy" id="1348663"/>
    <lineage>
        <taxon>Bacteria</taxon>
        <taxon>Bacillati</taxon>
        <taxon>Actinomycetota</taxon>
        <taxon>Actinomycetes</taxon>
        <taxon>Kitasatosporales</taxon>
        <taxon>Streptomycetaceae</taxon>
        <taxon>Kitasatospora</taxon>
    </lineage>
</organism>
<feature type="region of interest" description="Disordered" evidence="1">
    <location>
        <begin position="30"/>
        <end position="51"/>
    </location>
</feature>
<accession>A0A066Z131</accession>
<protein>
    <submittedName>
        <fullName evidence="2">Uncharacterized protein</fullName>
    </submittedName>
</protein>
<gene>
    <name evidence="2" type="ORF">KCH_38420</name>
</gene>
<dbReference type="AlphaFoldDB" id="A0A066Z131"/>
<reference evidence="2 3" key="1">
    <citation type="submission" date="2014-05" db="EMBL/GenBank/DDBJ databases">
        <title>Draft Genome Sequence of Kitasatospora cheerisanensis KCTC 2395.</title>
        <authorList>
            <person name="Nam D.H."/>
        </authorList>
    </citation>
    <scope>NUCLEOTIDE SEQUENCE [LARGE SCALE GENOMIC DNA]</scope>
    <source>
        <strain evidence="2 3">KCTC 2395</strain>
    </source>
</reference>
<evidence type="ECO:0000313" key="3">
    <source>
        <dbReference type="Proteomes" id="UP000027178"/>
    </source>
</evidence>
<name>A0A066Z131_9ACTN</name>
<evidence type="ECO:0000313" key="2">
    <source>
        <dbReference type="EMBL" id="KDN84051.1"/>
    </source>
</evidence>
<sequence length="51" mass="5578">MEPPAAFRTNAARWARGMLVDAYEHLHGGIRPAVTGGQHRSRTQAFSRSAS</sequence>
<dbReference type="Proteomes" id="UP000027178">
    <property type="component" value="Unassembled WGS sequence"/>
</dbReference>
<evidence type="ECO:0000256" key="1">
    <source>
        <dbReference type="SAM" id="MobiDB-lite"/>
    </source>
</evidence>
<proteinExistence type="predicted"/>
<dbReference type="HOGENOM" id="CLU_3099810_0_0_11"/>